<evidence type="ECO:0000256" key="1">
    <source>
        <dbReference type="ARBA" id="ARBA00004651"/>
    </source>
</evidence>
<evidence type="ECO:0000256" key="4">
    <source>
        <dbReference type="ARBA" id="ARBA00022989"/>
    </source>
</evidence>
<organism evidence="8 9">
    <name type="scientific">Thioalkalivibrio halophilus</name>
    <dbReference type="NCBI Taxonomy" id="252474"/>
    <lineage>
        <taxon>Bacteria</taxon>
        <taxon>Pseudomonadati</taxon>
        <taxon>Pseudomonadota</taxon>
        <taxon>Gammaproteobacteria</taxon>
        <taxon>Chromatiales</taxon>
        <taxon>Ectothiorhodospiraceae</taxon>
        <taxon>Thioalkalivibrio</taxon>
    </lineage>
</organism>
<evidence type="ECO:0000256" key="2">
    <source>
        <dbReference type="ARBA" id="ARBA00022475"/>
    </source>
</evidence>
<keyword evidence="9" id="KW-1185">Reference proteome</keyword>
<feature type="transmembrane region" description="Helical" evidence="6">
    <location>
        <begin position="152"/>
        <end position="179"/>
    </location>
</feature>
<evidence type="ECO:0000313" key="9">
    <source>
        <dbReference type="Proteomes" id="UP000189177"/>
    </source>
</evidence>
<feature type="transmembrane region" description="Helical" evidence="6">
    <location>
        <begin position="199"/>
        <end position="217"/>
    </location>
</feature>
<keyword evidence="3 6" id="KW-0812">Transmembrane</keyword>
<keyword evidence="5 6" id="KW-0472">Membrane</keyword>
<dbReference type="Proteomes" id="UP000189177">
    <property type="component" value="Unassembled WGS sequence"/>
</dbReference>
<comment type="caution">
    <text evidence="6">Lacks conserved residue(s) required for the propagation of feature annotation.</text>
</comment>
<comment type="subcellular location">
    <subcellularLocation>
        <location evidence="1 6">Cell membrane</location>
        <topology evidence="1 6">Multi-pass membrane protein</topology>
    </subcellularLocation>
</comment>
<feature type="transmembrane region" description="Helical" evidence="6">
    <location>
        <begin position="73"/>
        <end position="104"/>
    </location>
</feature>
<gene>
    <name evidence="8" type="ORF">B1A74_04445</name>
</gene>
<evidence type="ECO:0000313" key="8">
    <source>
        <dbReference type="EMBL" id="OOC10688.1"/>
    </source>
</evidence>
<dbReference type="InterPro" id="IPR015414">
    <property type="entry name" value="TMEM64"/>
</dbReference>
<evidence type="ECO:0000256" key="6">
    <source>
        <dbReference type="RuleBase" id="RU366058"/>
    </source>
</evidence>
<dbReference type="AlphaFoldDB" id="A0A1V2ZZZ6"/>
<comment type="similarity">
    <text evidence="6">Belongs to the TVP38/TMEM64 family.</text>
</comment>
<dbReference type="GO" id="GO:0005886">
    <property type="term" value="C:plasma membrane"/>
    <property type="evidence" value="ECO:0007669"/>
    <property type="project" value="UniProtKB-SubCell"/>
</dbReference>
<keyword evidence="4 6" id="KW-1133">Transmembrane helix</keyword>
<evidence type="ECO:0000256" key="5">
    <source>
        <dbReference type="ARBA" id="ARBA00023136"/>
    </source>
</evidence>
<sequence length="230" mass="25088">MMNSRPSRRWLPVAAILLLLTLAWLLFTGEVRPQDLRLEDLERWLAGFGALAPLVFTLAFVVLALLPLPSTAWILLAGALFGPLYGGLVSLLAATLAGVIAFWASRYFLYPWVAPRLGPRGRRLCADVREEGWRVVALTRLVPVFPYAPTNVVLGVTGIPVGVFALTTVITLIPSLFAYAWLGHSAREAVNGAEGRVQLGLAVLAVIAMTLLLPRFVRRLWQGQRGAPEA</sequence>
<dbReference type="OrthoDB" id="9800167at2"/>
<evidence type="ECO:0000259" key="7">
    <source>
        <dbReference type="Pfam" id="PF09335"/>
    </source>
</evidence>
<dbReference type="PANTHER" id="PTHR12677:SF59">
    <property type="entry name" value="GOLGI APPARATUS MEMBRANE PROTEIN TVP38-RELATED"/>
    <property type="match status" value="1"/>
</dbReference>
<feature type="domain" description="VTT" evidence="7">
    <location>
        <begin position="68"/>
        <end position="184"/>
    </location>
</feature>
<dbReference type="STRING" id="252474.B1A74_04445"/>
<protein>
    <recommendedName>
        <fullName evidence="6">TVP38/TMEM64 family membrane protein</fullName>
    </recommendedName>
</protein>
<feature type="transmembrane region" description="Helical" evidence="6">
    <location>
        <begin position="43"/>
        <end position="66"/>
    </location>
</feature>
<reference evidence="8 9" key="1">
    <citation type="submission" date="2017-02" db="EMBL/GenBank/DDBJ databases">
        <title>Genomic diversity within the haloalkaliphilic genus Thioalkalivibrio.</title>
        <authorList>
            <person name="Ahn A.-C."/>
            <person name="Meier-Kolthoff J."/>
            <person name="Overmars L."/>
            <person name="Richter M."/>
            <person name="Woyke T."/>
            <person name="Sorokin D.Y."/>
            <person name="Muyzer G."/>
        </authorList>
    </citation>
    <scope>NUCLEOTIDE SEQUENCE [LARGE SCALE GENOMIC DNA]</scope>
    <source>
        <strain evidence="8 9">HL17</strain>
    </source>
</reference>
<dbReference type="EMBL" id="MUZR01000011">
    <property type="protein sequence ID" value="OOC10688.1"/>
    <property type="molecule type" value="Genomic_DNA"/>
</dbReference>
<dbReference type="Pfam" id="PF09335">
    <property type="entry name" value="VTT_dom"/>
    <property type="match status" value="1"/>
</dbReference>
<name>A0A1V2ZZZ6_9GAMM</name>
<comment type="caution">
    <text evidence="8">The sequence shown here is derived from an EMBL/GenBank/DDBJ whole genome shotgun (WGS) entry which is preliminary data.</text>
</comment>
<proteinExistence type="inferred from homology"/>
<evidence type="ECO:0000256" key="3">
    <source>
        <dbReference type="ARBA" id="ARBA00022692"/>
    </source>
</evidence>
<keyword evidence="2 6" id="KW-1003">Cell membrane</keyword>
<accession>A0A1V2ZZZ6</accession>
<dbReference type="InterPro" id="IPR032816">
    <property type="entry name" value="VTT_dom"/>
</dbReference>
<dbReference type="PANTHER" id="PTHR12677">
    <property type="entry name" value="GOLGI APPARATUS MEMBRANE PROTEIN TVP38-RELATED"/>
    <property type="match status" value="1"/>
</dbReference>